<keyword evidence="2" id="KW-1185">Reference proteome</keyword>
<sequence length="51" mass="5936">MKIETKRLLLVPCTEENVKMVLEREQSVGNHIYQHIEKLQEDQSQLAGDRG</sequence>
<gene>
    <name evidence="1" type="ORF">V2W34_12770</name>
</gene>
<proteinExistence type="predicted"/>
<reference evidence="1 2" key="1">
    <citation type="submission" date="2024-01" db="EMBL/GenBank/DDBJ databases">
        <title>Survival strategy associated with biotechnological potential of Virgibacillus dokdonensis T4.6 isolated from salt-fermented shrimp paste.</title>
        <authorList>
            <person name="Doan T.V."/>
            <person name="Quach N.T."/>
            <person name="Phi Q.-T."/>
        </authorList>
    </citation>
    <scope>NUCLEOTIDE SEQUENCE [LARGE SCALE GENOMIC DNA]</scope>
    <source>
        <strain evidence="1 2">T4.6</strain>
    </source>
</reference>
<dbReference type="EMBL" id="JAZHPM010000022">
    <property type="protein sequence ID" value="MEF2292865.1"/>
    <property type="molecule type" value="Genomic_DNA"/>
</dbReference>
<organism evidence="1 2">
    <name type="scientific">Virgibacillus dokdonensis</name>
    <dbReference type="NCBI Taxonomy" id="302167"/>
    <lineage>
        <taxon>Bacteria</taxon>
        <taxon>Bacillati</taxon>
        <taxon>Bacillota</taxon>
        <taxon>Bacilli</taxon>
        <taxon>Bacillales</taxon>
        <taxon>Bacillaceae</taxon>
        <taxon>Virgibacillus</taxon>
    </lineage>
</organism>
<dbReference type="RefSeq" id="WP_296360771.1">
    <property type="nucleotide sequence ID" value="NZ_JAZHPM010000022.1"/>
</dbReference>
<accession>A0ABU7VGT4</accession>
<evidence type="ECO:0000313" key="2">
    <source>
        <dbReference type="Proteomes" id="UP001356080"/>
    </source>
</evidence>
<evidence type="ECO:0008006" key="3">
    <source>
        <dbReference type="Google" id="ProtNLM"/>
    </source>
</evidence>
<comment type="caution">
    <text evidence="1">The sequence shown here is derived from an EMBL/GenBank/DDBJ whole genome shotgun (WGS) entry which is preliminary data.</text>
</comment>
<evidence type="ECO:0000313" key="1">
    <source>
        <dbReference type="EMBL" id="MEF2292865.1"/>
    </source>
</evidence>
<name>A0ABU7VGT4_9BACI</name>
<dbReference type="Proteomes" id="UP001356080">
    <property type="component" value="Unassembled WGS sequence"/>
</dbReference>
<protein>
    <recommendedName>
        <fullName evidence="3">N-acetyltransferase</fullName>
    </recommendedName>
</protein>